<gene>
    <name evidence="3" type="ORF">SAMN02745207_00388</name>
</gene>
<dbReference type="Pfam" id="PF14691">
    <property type="entry name" value="Fer4_20"/>
    <property type="match status" value="1"/>
</dbReference>
<dbReference type="InterPro" id="IPR023753">
    <property type="entry name" value="FAD/NAD-binding_dom"/>
</dbReference>
<dbReference type="SUPFAM" id="SSF51971">
    <property type="entry name" value="Nucleotide-binding domain"/>
    <property type="match status" value="2"/>
</dbReference>
<dbReference type="AlphaFoldDB" id="A0A1M5QZ34"/>
<dbReference type="GO" id="GO:0016491">
    <property type="term" value="F:oxidoreductase activity"/>
    <property type="evidence" value="ECO:0007669"/>
    <property type="project" value="InterPro"/>
</dbReference>
<dbReference type="EMBL" id="FQXM01000002">
    <property type="protein sequence ID" value="SHH19395.1"/>
    <property type="molecule type" value="Genomic_DNA"/>
</dbReference>
<dbReference type="PRINTS" id="PR00469">
    <property type="entry name" value="PNDRDTASEII"/>
</dbReference>
<dbReference type="InterPro" id="IPR028261">
    <property type="entry name" value="DPD_II"/>
</dbReference>
<dbReference type="Pfam" id="PF07992">
    <property type="entry name" value="Pyr_redox_2"/>
    <property type="match status" value="1"/>
</dbReference>
<feature type="domain" description="Dihydroprymidine dehydrogenase" evidence="2">
    <location>
        <begin position="4"/>
        <end position="95"/>
    </location>
</feature>
<proteinExistence type="predicted"/>
<dbReference type="RefSeq" id="WP_073336424.1">
    <property type="nucleotide sequence ID" value="NZ_FQXM01000002.1"/>
</dbReference>
<dbReference type="InterPro" id="IPR009051">
    <property type="entry name" value="Helical_ferredxn"/>
</dbReference>
<dbReference type="GO" id="GO:0051536">
    <property type="term" value="F:iron-sulfur cluster binding"/>
    <property type="evidence" value="ECO:0007669"/>
    <property type="project" value="InterPro"/>
</dbReference>
<evidence type="ECO:0000313" key="3">
    <source>
        <dbReference type="EMBL" id="SHH19395.1"/>
    </source>
</evidence>
<dbReference type="Proteomes" id="UP000184447">
    <property type="component" value="Unassembled WGS sequence"/>
</dbReference>
<name>A0A1M5QZ34_9CLOT</name>
<organism evidence="3 4">
    <name type="scientific">Clostridium grantii DSM 8605</name>
    <dbReference type="NCBI Taxonomy" id="1121316"/>
    <lineage>
        <taxon>Bacteria</taxon>
        <taxon>Bacillati</taxon>
        <taxon>Bacillota</taxon>
        <taxon>Clostridia</taxon>
        <taxon>Eubacteriales</taxon>
        <taxon>Clostridiaceae</taxon>
        <taxon>Clostridium</taxon>
    </lineage>
</organism>
<evidence type="ECO:0000313" key="4">
    <source>
        <dbReference type="Proteomes" id="UP000184447"/>
    </source>
</evidence>
<dbReference type="PRINTS" id="PR00368">
    <property type="entry name" value="FADPNR"/>
</dbReference>
<dbReference type="Gene3D" id="3.50.50.60">
    <property type="entry name" value="FAD/NAD(P)-binding domain"/>
    <property type="match status" value="2"/>
</dbReference>
<evidence type="ECO:0000259" key="1">
    <source>
        <dbReference type="Pfam" id="PF07992"/>
    </source>
</evidence>
<dbReference type="PANTHER" id="PTHR42783">
    <property type="entry name" value="GLUTAMATE SYNTHASE [NADPH] SMALL CHAIN"/>
    <property type="match status" value="1"/>
</dbReference>
<dbReference type="InterPro" id="IPR036188">
    <property type="entry name" value="FAD/NAD-bd_sf"/>
</dbReference>
<accession>A0A1M5QZ34</accession>
<sequence>MQNNLVSEANRCLKCKVPRCQKGCPVNTNIKEMIQMFLDKDILNAGKMLFDNNPLTLICSLVCPHERQCEGNCVLGIKGDSVNISSIENYISDYYLKFVESSCEKNREKKIAIIGSGPAGITIAFILASRGYDITIFEAHDRIGGVLMYGIPEFRLPKAILVRLKDKMLELGIKIRPNTLIGPVLTIDDLFRDGYKAVFIGTGVWKPKSLGIKGESLGHVHYAIDYLKNPDVYTLGDKLCIIGAGNVAIDVARTALRKGVREVYILYRGGMEDITAEKHEVEYAKIDGVKFELFKTPIEIVDQGVIYSSTIKSIDEYGTENFTTVENTENLFEADSVIISISQGPRANIVTTTKGIAIGNNGLVSTDETGKTTREGVFASGDVVTGAKTVVEAVRLSKQVADVIDKYVMEKLK</sequence>
<dbReference type="SUPFAM" id="SSF46548">
    <property type="entry name" value="alpha-helical ferredoxin"/>
    <property type="match status" value="1"/>
</dbReference>
<feature type="domain" description="FAD/NAD(P)-binding" evidence="1">
    <location>
        <begin position="110"/>
        <end position="395"/>
    </location>
</feature>
<dbReference type="OrthoDB" id="9803192at2"/>
<evidence type="ECO:0000259" key="2">
    <source>
        <dbReference type="Pfam" id="PF14691"/>
    </source>
</evidence>
<dbReference type="PANTHER" id="PTHR42783:SF3">
    <property type="entry name" value="GLUTAMATE SYNTHASE [NADPH] SMALL CHAIN-RELATED"/>
    <property type="match status" value="1"/>
</dbReference>
<dbReference type="STRING" id="1121316.SAMN02745207_00388"/>
<protein>
    <submittedName>
        <fullName evidence="3">Glutamate synthase (NADPH/NADH) small chain</fullName>
    </submittedName>
</protein>
<keyword evidence="4" id="KW-1185">Reference proteome</keyword>
<dbReference type="Gene3D" id="1.10.1060.10">
    <property type="entry name" value="Alpha-helical ferredoxin"/>
    <property type="match status" value="1"/>
</dbReference>
<reference evidence="3 4" key="1">
    <citation type="submission" date="2016-11" db="EMBL/GenBank/DDBJ databases">
        <authorList>
            <person name="Jaros S."/>
            <person name="Januszkiewicz K."/>
            <person name="Wedrychowicz H."/>
        </authorList>
    </citation>
    <scope>NUCLEOTIDE SEQUENCE [LARGE SCALE GENOMIC DNA]</scope>
    <source>
        <strain evidence="3 4">DSM 8605</strain>
    </source>
</reference>